<gene>
    <name evidence="8" type="ORF">MONAX_5E009584</name>
</gene>
<evidence type="ECO:0000256" key="5">
    <source>
        <dbReference type="ARBA" id="ARBA00022777"/>
    </source>
</evidence>
<proteinExistence type="inferred from homology"/>
<evidence type="ECO:0000259" key="7">
    <source>
        <dbReference type="PROSITE" id="PS50011"/>
    </source>
</evidence>
<keyword evidence="4" id="KW-0547">Nucleotide-binding</keyword>
<evidence type="ECO:0000256" key="2">
    <source>
        <dbReference type="ARBA" id="ARBA00022527"/>
    </source>
</evidence>
<keyword evidence="3" id="KW-0808">Transferase</keyword>
<dbReference type="GO" id="GO:0005524">
    <property type="term" value="F:ATP binding"/>
    <property type="evidence" value="ECO:0007669"/>
    <property type="project" value="UniProtKB-KW"/>
</dbReference>
<organism evidence="8 9">
    <name type="scientific">Marmota monax</name>
    <name type="common">Woodchuck</name>
    <dbReference type="NCBI Taxonomy" id="9995"/>
    <lineage>
        <taxon>Eukaryota</taxon>
        <taxon>Metazoa</taxon>
        <taxon>Chordata</taxon>
        <taxon>Craniata</taxon>
        <taxon>Vertebrata</taxon>
        <taxon>Euteleostomi</taxon>
        <taxon>Mammalia</taxon>
        <taxon>Eutheria</taxon>
        <taxon>Euarchontoglires</taxon>
        <taxon>Glires</taxon>
        <taxon>Rodentia</taxon>
        <taxon>Sciuromorpha</taxon>
        <taxon>Sciuridae</taxon>
        <taxon>Xerinae</taxon>
        <taxon>Marmotini</taxon>
        <taxon>Marmota</taxon>
    </lineage>
</organism>
<sequence>MDTWQLGIILNFMLTGNRPHDILHPELEFPQHVSPEAQRLIRKILAEDPRASPSAEEILADPWLNQGEEKSSFHDVPLPNLSDPTVLTMLFDMG</sequence>
<evidence type="ECO:0000256" key="6">
    <source>
        <dbReference type="ARBA" id="ARBA00022840"/>
    </source>
</evidence>
<evidence type="ECO:0000256" key="4">
    <source>
        <dbReference type="ARBA" id="ARBA00022741"/>
    </source>
</evidence>
<protein>
    <recommendedName>
        <fullName evidence="7">Protein kinase domain-containing protein</fullName>
    </recommendedName>
</protein>
<keyword evidence="9" id="KW-1185">Reference proteome</keyword>
<comment type="caution">
    <text evidence="8">The sequence shown here is derived from an EMBL/GenBank/DDBJ whole genome shotgun (WGS) entry which is preliminary data.</text>
</comment>
<evidence type="ECO:0000313" key="9">
    <source>
        <dbReference type="Proteomes" id="UP000335636"/>
    </source>
</evidence>
<name>A0A5E4AVC2_MARMO</name>
<dbReference type="PROSITE" id="PS50011">
    <property type="entry name" value="PROTEIN_KINASE_DOM"/>
    <property type="match status" value="1"/>
</dbReference>
<keyword evidence="2" id="KW-0723">Serine/threonine-protein kinase</keyword>
<dbReference type="AlphaFoldDB" id="A0A5E4AVC2"/>
<dbReference type="InterPro" id="IPR000719">
    <property type="entry name" value="Prot_kinase_dom"/>
</dbReference>
<dbReference type="Proteomes" id="UP000335636">
    <property type="component" value="Unassembled WGS sequence"/>
</dbReference>
<evidence type="ECO:0000256" key="3">
    <source>
        <dbReference type="ARBA" id="ARBA00022679"/>
    </source>
</evidence>
<accession>A0A5E4AVC2</accession>
<dbReference type="Gene3D" id="1.10.510.10">
    <property type="entry name" value="Transferase(Phosphotransferase) domain 1"/>
    <property type="match status" value="1"/>
</dbReference>
<reference evidence="8" key="1">
    <citation type="submission" date="2019-04" db="EMBL/GenBank/DDBJ databases">
        <authorList>
            <person name="Alioto T."/>
            <person name="Alioto T."/>
        </authorList>
    </citation>
    <scope>NUCLEOTIDE SEQUENCE [LARGE SCALE GENOMIC DNA]</scope>
</reference>
<dbReference type="PANTHER" id="PTHR24349">
    <property type="entry name" value="SERINE/THREONINE-PROTEIN KINASE"/>
    <property type="match status" value="1"/>
</dbReference>
<keyword evidence="6" id="KW-0067">ATP-binding</keyword>
<feature type="domain" description="Protein kinase" evidence="7">
    <location>
        <begin position="1"/>
        <end position="64"/>
    </location>
</feature>
<dbReference type="GO" id="GO:0004674">
    <property type="term" value="F:protein serine/threonine kinase activity"/>
    <property type="evidence" value="ECO:0007669"/>
    <property type="project" value="UniProtKB-KW"/>
</dbReference>
<comment type="similarity">
    <text evidence="1">Belongs to the protein kinase superfamily. CAMK Ser/Thr protein kinase family.</text>
</comment>
<feature type="non-terminal residue" evidence="8">
    <location>
        <position position="94"/>
    </location>
</feature>
<evidence type="ECO:0000313" key="8">
    <source>
        <dbReference type="EMBL" id="VTJ61423.1"/>
    </source>
</evidence>
<dbReference type="EMBL" id="CABDUW010000174">
    <property type="protein sequence ID" value="VTJ61423.1"/>
    <property type="molecule type" value="Genomic_DNA"/>
</dbReference>
<keyword evidence="5" id="KW-0418">Kinase</keyword>
<evidence type="ECO:0000256" key="1">
    <source>
        <dbReference type="ARBA" id="ARBA00006692"/>
    </source>
</evidence>
<dbReference type="SUPFAM" id="SSF56112">
    <property type="entry name" value="Protein kinase-like (PK-like)"/>
    <property type="match status" value="1"/>
</dbReference>
<dbReference type="InterPro" id="IPR050205">
    <property type="entry name" value="CDPK_Ser/Thr_kinases"/>
</dbReference>
<dbReference type="InterPro" id="IPR011009">
    <property type="entry name" value="Kinase-like_dom_sf"/>
</dbReference>